<protein>
    <recommendedName>
        <fullName evidence="1">SET domain-containing protein</fullName>
    </recommendedName>
</protein>
<evidence type="ECO:0000313" key="2">
    <source>
        <dbReference type="EMBL" id="CAJ1951450.1"/>
    </source>
</evidence>
<dbReference type="CDD" id="cd20071">
    <property type="entry name" value="SET_SMYD"/>
    <property type="match status" value="1"/>
</dbReference>
<evidence type="ECO:0000259" key="1">
    <source>
        <dbReference type="PROSITE" id="PS50280"/>
    </source>
</evidence>
<dbReference type="InterPro" id="IPR001214">
    <property type="entry name" value="SET_dom"/>
</dbReference>
<proteinExistence type="predicted"/>
<reference evidence="2" key="1">
    <citation type="submission" date="2023-08" db="EMBL/GenBank/DDBJ databases">
        <authorList>
            <person name="Audoor S."/>
            <person name="Bilcke G."/>
        </authorList>
    </citation>
    <scope>NUCLEOTIDE SEQUENCE</scope>
</reference>
<dbReference type="AlphaFoldDB" id="A0AAD2FS56"/>
<dbReference type="Gene3D" id="2.170.270.10">
    <property type="entry name" value="SET domain"/>
    <property type="match status" value="1"/>
</dbReference>
<accession>A0AAD2FS56</accession>
<name>A0AAD2FS56_9STRA</name>
<dbReference type="InterPro" id="IPR053209">
    <property type="entry name" value="Gramillin-biosynth_MTr"/>
</dbReference>
<dbReference type="Proteomes" id="UP001295423">
    <property type="component" value="Unassembled WGS sequence"/>
</dbReference>
<gene>
    <name evidence="2" type="ORF">CYCCA115_LOCUS13079</name>
</gene>
<dbReference type="Pfam" id="PF00856">
    <property type="entry name" value="SET"/>
    <property type="match status" value="1"/>
</dbReference>
<feature type="domain" description="SET" evidence="1">
    <location>
        <begin position="42"/>
        <end position="252"/>
    </location>
</feature>
<organism evidence="2 3">
    <name type="scientific">Cylindrotheca closterium</name>
    <dbReference type="NCBI Taxonomy" id="2856"/>
    <lineage>
        <taxon>Eukaryota</taxon>
        <taxon>Sar</taxon>
        <taxon>Stramenopiles</taxon>
        <taxon>Ochrophyta</taxon>
        <taxon>Bacillariophyta</taxon>
        <taxon>Bacillariophyceae</taxon>
        <taxon>Bacillariophycidae</taxon>
        <taxon>Bacillariales</taxon>
        <taxon>Bacillariaceae</taxon>
        <taxon>Cylindrotheca</taxon>
    </lineage>
</organism>
<dbReference type="PANTHER" id="PTHR47643:SF2">
    <property type="entry name" value="TPR DOMAIN PROTEIN (AFU_ORTHOLOGUE AFUA_5G12710)"/>
    <property type="match status" value="1"/>
</dbReference>
<dbReference type="SUPFAM" id="SSF82199">
    <property type="entry name" value="SET domain"/>
    <property type="match status" value="1"/>
</dbReference>
<sequence length="475" mass="53364">MTIIDPKDLSNLYFGANKKTNAGEETAEFFVHPSIAIQSGTESTTPSDHHGTNIVHGRGMVATNDIAAGECIFITPPTVGMDCHAMESKFKSGTNVALEDLAMEELIDKMMKDINSKQDGDTKVNACINSFLCLMGSTKDTKKKVTIQMLNGKDDTDHWSAEELKDLSRKDMKTILLKNAFGPDFIMYDRIQAQWSSNLSYTPPNILGVFPLAAMINHSCTPNAVRTFSNSCMVAHACQTIPAGKEIMWSYIPPTQVMADRRRALKKRHGFLCKCERCMIEAKELRKDLLPTNLKQALEEANKWNEGMLDMSQISDETSKRQLCAAAIHLEETIFSSKSLSNEVKRHVRVGYTNLHINYFNTMLTTAANRKQPQQQQNVQDLVLQSATQLHFAYCSSNNTSTEHLSVLHLCYELASSSKNNNNNAKFWTEAIKRAHLTRYGSLGSNLTSIRNCMVHTRTVLRQRDGYLQVQFNFL</sequence>
<dbReference type="EMBL" id="CAKOGP040001781">
    <property type="protein sequence ID" value="CAJ1951450.1"/>
    <property type="molecule type" value="Genomic_DNA"/>
</dbReference>
<evidence type="ECO:0000313" key="3">
    <source>
        <dbReference type="Proteomes" id="UP001295423"/>
    </source>
</evidence>
<dbReference type="PROSITE" id="PS50280">
    <property type="entry name" value="SET"/>
    <property type="match status" value="1"/>
</dbReference>
<dbReference type="PANTHER" id="PTHR47643">
    <property type="entry name" value="TPR DOMAIN PROTEIN (AFU_ORTHOLOGUE AFUA_5G12710)"/>
    <property type="match status" value="1"/>
</dbReference>
<comment type="caution">
    <text evidence="2">The sequence shown here is derived from an EMBL/GenBank/DDBJ whole genome shotgun (WGS) entry which is preliminary data.</text>
</comment>
<dbReference type="InterPro" id="IPR046341">
    <property type="entry name" value="SET_dom_sf"/>
</dbReference>
<keyword evidence="3" id="KW-1185">Reference proteome</keyword>